<evidence type="ECO:0000259" key="8">
    <source>
        <dbReference type="PROSITE" id="PS50109"/>
    </source>
</evidence>
<keyword evidence="11" id="KW-1185">Reference proteome</keyword>
<keyword evidence="5" id="KW-0808">Transferase</keyword>
<evidence type="ECO:0000256" key="7">
    <source>
        <dbReference type="SAM" id="Phobius"/>
    </source>
</evidence>
<protein>
    <recommendedName>
        <fullName evidence="3">histidine kinase</fullName>
        <ecNumber evidence="3">2.7.13.3</ecNumber>
    </recommendedName>
</protein>
<evidence type="ECO:0000256" key="1">
    <source>
        <dbReference type="ARBA" id="ARBA00000085"/>
    </source>
</evidence>
<gene>
    <name evidence="10" type="ORF">RQP53_21580</name>
</gene>
<dbReference type="InterPro" id="IPR036890">
    <property type="entry name" value="HATPase_C_sf"/>
</dbReference>
<comment type="caution">
    <text evidence="10">The sequence shown here is derived from an EMBL/GenBank/DDBJ whole genome shotgun (WGS) entry which is preliminary data.</text>
</comment>
<sequence>MVRLSHAFRQQPLARQLVLQLSALVALMLCSLAGIAYVLLNRLAEQSIPPVVRRTISVQARQQGQTFQLAEASARRLSAEWLQRIDAPSDAQVQARFDALFERQADGVWRVRPRWLDPERRPTFYLQHGQQGPDASVRRRAVASYELLSEQGPALVPPFFSVYTDFVEKGLMVYSRGIDWGRGATPATDNFNYPTMTGSDPARNPGRRLFWTPVYFDGEARAWMVSVIQPLDWQGRWVGTVGHDITIDALLKQIAEAESPLDSLSMIVSRDGQLIAHPQLRAQIEAAQGQLALSALKQPMLDSVYALLRQQAGDEGVARTADGRYLVGWARIGGPGWWSVRVVPQARIDELLQRTIAWMLLIGVVGLLLAVALLHRVVRHRLQRPLEAITGSIEALASRLHRGEEAQPLPPQASGDLQRLNCAFDTMAAELVVHRRQEQAAQTALQSEVEERRQAEEAVRLLNLSLEARVRERGEALQQAQHELVQRETLASLGALVAGVSHELNTPIGNALIASDTATEALRAARAHIASGTVRRGELLRQLQHAEDSMALALGNLRRSAGLVEDFKQVAIDRASLQRRPFGLRRVCEEVVHLLHHSLKAQEHEVRIQISDSLSLDSYPGAFGQVLTNLVQNAVVHGFEGRTGGLITIALQSAEAEQIVLSISDDGCGIPPEHLDQVFKPFFTTRLGKGGSGLGLHLVYNIVHNVLGGRIELRSTPGQGTCFTLQLPRVAPAEPSTDAESLS</sequence>
<keyword evidence="7" id="KW-0472">Membrane</keyword>
<dbReference type="SMART" id="SM00304">
    <property type="entry name" value="HAMP"/>
    <property type="match status" value="1"/>
</dbReference>
<keyword evidence="6 10" id="KW-0418">Kinase</keyword>
<dbReference type="Gene3D" id="1.10.287.130">
    <property type="match status" value="1"/>
</dbReference>
<evidence type="ECO:0000256" key="2">
    <source>
        <dbReference type="ARBA" id="ARBA00004370"/>
    </source>
</evidence>
<dbReference type="InterPro" id="IPR004358">
    <property type="entry name" value="Sig_transdc_His_kin-like_C"/>
</dbReference>
<dbReference type="Pfam" id="PF02518">
    <property type="entry name" value="HATPase_c"/>
    <property type="match status" value="1"/>
</dbReference>
<dbReference type="SUPFAM" id="SSF47384">
    <property type="entry name" value="Homodimeric domain of signal transducing histidine kinase"/>
    <property type="match status" value="1"/>
</dbReference>
<evidence type="ECO:0000256" key="5">
    <source>
        <dbReference type="ARBA" id="ARBA00022679"/>
    </source>
</evidence>
<evidence type="ECO:0000256" key="3">
    <source>
        <dbReference type="ARBA" id="ARBA00012438"/>
    </source>
</evidence>
<dbReference type="PRINTS" id="PR00344">
    <property type="entry name" value="BCTRLSENSOR"/>
</dbReference>
<feature type="transmembrane region" description="Helical" evidence="7">
    <location>
        <begin position="21"/>
        <end position="40"/>
    </location>
</feature>
<dbReference type="InterPro" id="IPR003594">
    <property type="entry name" value="HATPase_dom"/>
</dbReference>
<dbReference type="EMBL" id="JAVXZY010000011">
    <property type="protein sequence ID" value="MDT9001883.1"/>
    <property type="molecule type" value="Genomic_DNA"/>
</dbReference>
<dbReference type="Proteomes" id="UP001246372">
    <property type="component" value="Unassembled WGS sequence"/>
</dbReference>
<proteinExistence type="predicted"/>
<feature type="domain" description="HAMP" evidence="9">
    <location>
        <begin position="380"/>
        <end position="436"/>
    </location>
</feature>
<feature type="transmembrane region" description="Helical" evidence="7">
    <location>
        <begin position="356"/>
        <end position="374"/>
    </location>
</feature>
<dbReference type="Gene3D" id="3.30.565.10">
    <property type="entry name" value="Histidine kinase-like ATPase, C-terminal domain"/>
    <property type="match status" value="1"/>
</dbReference>
<dbReference type="CDD" id="cd00075">
    <property type="entry name" value="HATPase"/>
    <property type="match status" value="1"/>
</dbReference>
<keyword evidence="4" id="KW-0597">Phosphoprotein</keyword>
<dbReference type="PANTHER" id="PTHR43065">
    <property type="entry name" value="SENSOR HISTIDINE KINASE"/>
    <property type="match status" value="1"/>
</dbReference>
<evidence type="ECO:0000313" key="11">
    <source>
        <dbReference type="Proteomes" id="UP001246372"/>
    </source>
</evidence>
<dbReference type="PROSITE" id="PS50109">
    <property type="entry name" value="HIS_KIN"/>
    <property type="match status" value="1"/>
</dbReference>
<dbReference type="InterPro" id="IPR005467">
    <property type="entry name" value="His_kinase_dom"/>
</dbReference>
<dbReference type="SUPFAM" id="SSF55874">
    <property type="entry name" value="ATPase domain of HSP90 chaperone/DNA topoisomerase II/histidine kinase"/>
    <property type="match status" value="1"/>
</dbReference>
<dbReference type="InterPro" id="IPR036097">
    <property type="entry name" value="HisK_dim/P_sf"/>
</dbReference>
<comment type="subcellular location">
    <subcellularLocation>
        <location evidence="2">Membrane</location>
    </subcellularLocation>
</comment>
<evidence type="ECO:0000256" key="4">
    <source>
        <dbReference type="ARBA" id="ARBA00022553"/>
    </source>
</evidence>
<dbReference type="EC" id="2.7.13.3" evidence="3"/>
<organism evidence="10 11">
    <name type="scientific">Roseateles aquae</name>
    <dbReference type="NCBI Taxonomy" id="3077235"/>
    <lineage>
        <taxon>Bacteria</taxon>
        <taxon>Pseudomonadati</taxon>
        <taxon>Pseudomonadota</taxon>
        <taxon>Betaproteobacteria</taxon>
        <taxon>Burkholderiales</taxon>
        <taxon>Sphaerotilaceae</taxon>
        <taxon>Roseateles</taxon>
    </lineage>
</organism>
<dbReference type="PROSITE" id="PS50885">
    <property type="entry name" value="HAMP"/>
    <property type="match status" value="1"/>
</dbReference>
<reference evidence="10" key="1">
    <citation type="submission" date="2023-09" db="EMBL/GenBank/DDBJ databases">
        <title>Paucibacter sp. APW11 Genome sequencing and assembly.</title>
        <authorList>
            <person name="Kim I."/>
        </authorList>
    </citation>
    <scope>NUCLEOTIDE SEQUENCE</scope>
    <source>
        <strain evidence="10">APW11</strain>
    </source>
</reference>
<keyword evidence="7" id="KW-0812">Transmembrane</keyword>
<evidence type="ECO:0000256" key="6">
    <source>
        <dbReference type="ARBA" id="ARBA00022777"/>
    </source>
</evidence>
<keyword evidence="7" id="KW-1133">Transmembrane helix</keyword>
<feature type="domain" description="Histidine kinase" evidence="8">
    <location>
        <begin position="499"/>
        <end position="731"/>
    </location>
</feature>
<comment type="catalytic activity">
    <reaction evidence="1">
        <text>ATP + protein L-histidine = ADP + protein N-phospho-L-histidine.</text>
        <dbReference type="EC" id="2.7.13.3"/>
    </reaction>
</comment>
<dbReference type="RefSeq" id="WP_315652766.1">
    <property type="nucleotide sequence ID" value="NZ_JAVXZY010000011.1"/>
</dbReference>
<dbReference type="SMART" id="SM00387">
    <property type="entry name" value="HATPase_c"/>
    <property type="match status" value="1"/>
</dbReference>
<dbReference type="GO" id="GO:0016301">
    <property type="term" value="F:kinase activity"/>
    <property type="evidence" value="ECO:0007669"/>
    <property type="project" value="UniProtKB-KW"/>
</dbReference>
<name>A0ABU3PH39_9BURK</name>
<dbReference type="Gene3D" id="3.30.450.20">
    <property type="entry name" value="PAS domain"/>
    <property type="match status" value="2"/>
</dbReference>
<dbReference type="CDD" id="cd18774">
    <property type="entry name" value="PDC2_HK_sensor"/>
    <property type="match status" value="1"/>
</dbReference>
<dbReference type="Gene3D" id="6.10.340.10">
    <property type="match status" value="1"/>
</dbReference>
<dbReference type="InterPro" id="IPR003660">
    <property type="entry name" value="HAMP_dom"/>
</dbReference>
<evidence type="ECO:0000259" key="9">
    <source>
        <dbReference type="PROSITE" id="PS50885"/>
    </source>
</evidence>
<accession>A0ABU3PH39</accession>
<evidence type="ECO:0000313" key="10">
    <source>
        <dbReference type="EMBL" id="MDT9001883.1"/>
    </source>
</evidence>